<dbReference type="PROSITE" id="PS50222">
    <property type="entry name" value="EF_HAND_2"/>
    <property type="match status" value="1"/>
</dbReference>
<comment type="caution">
    <text evidence="3">The sequence shown here is derived from an EMBL/GenBank/DDBJ whole genome shotgun (WGS) entry which is preliminary data.</text>
</comment>
<organism evidence="3 4">
    <name type="scientific">Chrysochromulina tobinii</name>
    <dbReference type="NCBI Taxonomy" id="1460289"/>
    <lineage>
        <taxon>Eukaryota</taxon>
        <taxon>Haptista</taxon>
        <taxon>Haptophyta</taxon>
        <taxon>Prymnesiophyceae</taxon>
        <taxon>Prymnesiales</taxon>
        <taxon>Chrysochromulinaceae</taxon>
        <taxon>Chrysochromulina</taxon>
    </lineage>
</organism>
<accession>A0A0M0KC47</accession>
<reference evidence="4" key="1">
    <citation type="journal article" date="2015" name="PLoS Genet.">
        <title>Genome Sequence and Transcriptome Analyses of Chrysochromulina tobin: Metabolic Tools for Enhanced Algal Fitness in the Prominent Order Prymnesiales (Haptophyceae).</title>
        <authorList>
            <person name="Hovde B.T."/>
            <person name="Deodato C.R."/>
            <person name="Hunsperger H.M."/>
            <person name="Ryken S.A."/>
            <person name="Yost W."/>
            <person name="Jha R.K."/>
            <person name="Patterson J."/>
            <person name="Monnat R.J. Jr."/>
            <person name="Barlow S.B."/>
            <person name="Starkenburg S.R."/>
            <person name="Cattolico R.A."/>
        </authorList>
    </citation>
    <scope>NUCLEOTIDE SEQUENCE</scope>
    <source>
        <strain evidence="4">CCMP291</strain>
    </source>
</reference>
<dbReference type="InterPro" id="IPR011992">
    <property type="entry name" value="EF-hand-dom_pair"/>
</dbReference>
<evidence type="ECO:0000259" key="2">
    <source>
        <dbReference type="PROSITE" id="PS50222"/>
    </source>
</evidence>
<sequence length="69" mass="8098">MDANKDGRLSQQEFAKDLRHLNIPDERKAHFRRKFPAFDDDGDAVLSHEEASPLFNFMFSFQNLDVNKE</sequence>
<gene>
    <name evidence="3" type="ORF">Ctob_008989</name>
</gene>
<protein>
    <recommendedName>
        <fullName evidence="2">EF-hand domain-containing protein</fullName>
    </recommendedName>
</protein>
<keyword evidence="1" id="KW-0106">Calcium</keyword>
<dbReference type="Gene3D" id="1.10.238.10">
    <property type="entry name" value="EF-hand"/>
    <property type="match status" value="1"/>
</dbReference>
<feature type="domain" description="EF-hand" evidence="2">
    <location>
        <begin position="1"/>
        <end position="24"/>
    </location>
</feature>
<dbReference type="InterPro" id="IPR002048">
    <property type="entry name" value="EF_hand_dom"/>
</dbReference>
<evidence type="ECO:0000256" key="1">
    <source>
        <dbReference type="ARBA" id="ARBA00022837"/>
    </source>
</evidence>
<dbReference type="EMBL" id="JWZX01000693">
    <property type="protein sequence ID" value="KOO35963.1"/>
    <property type="molecule type" value="Genomic_DNA"/>
</dbReference>
<dbReference type="AlphaFoldDB" id="A0A0M0KC47"/>
<dbReference type="GO" id="GO:0005509">
    <property type="term" value="F:calcium ion binding"/>
    <property type="evidence" value="ECO:0007669"/>
    <property type="project" value="InterPro"/>
</dbReference>
<keyword evidence="4" id="KW-1185">Reference proteome</keyword>
<name>A0A0M0KC47_9EUKA</name>
<dbReference type="Proteomes" id="UP000037460">
    <property type="component" value="Unassembled WGS sequence"/>
</dbReference>
<dbReference type="PROSITE" id="PS00018">
    <property type="entry name" value="EF_HAND_1"/>
    <property type="match status" value="1"/>
</dbReference>
<evidence type="ECO:0000313" key="3">
    <source>
        <dbReference type="EMBL" id="KOO35963.1"/>
    </source>
</evidence>
<proteinExistence type="predicted"/>
<evidence type="ECO:0000313" key="4">
    <source>
        <dbReference type="Proteomes" id="UP000037460"/>
    </source>
</evidence>
<dbReference type="InterPro" id="IPR018247">
    <property type="entry name" value="EF_Hand_1_Ca_BS"/>
</dbReference>
<dbReference type="SUPFAM" id="SSF47473">
    <property type="entry name" value="EF-hand"/>
    <property type="match status" value="1"/>
</dbReference>